<dbReference type="FunFam" id="1.10.10.60:FF:000002">
    <property type="entry name" value="Myb family transcription factor"/>
    <property type="match status" value="1"/>
</dbReference>
<feature type="compositionally biased region" description="Low complexity" evidence="6">
    <location>
        <begin position="347"/>
        <end position="357"/>
    </location>
</feature>
<keyword evidence="4" id="KW-0804">Transcription</keyword>
<evidence type="ECO:0000313" key="9">
    <source>
        <dbReference type="Proteomes" id="UP001237642"/>
    </source>
</evidence>
<dbReference type="Pfam" id="PF26575">
    <property type="entry name" value="HHO5_N"/>
    <property type="match status" value="1"/>
</dbReference>
<keyword evidence="9" id="KW-1185">Reference proteome</keyword>
<reference evidence="8" key="2">
    <citation type="submission" date="2023-05" db="EMBL/GenBank/DDBJ databases">
        <authorList>
            <person name="Schelkunov M.I."/>
        </authorList>
    </citation>
    <scope>NUCLEOTIDE SEQUENCE</scope>
    <source>
        <strain evidence="8">Hsosn_3</strain>
        <tissue evidence="8">Leaf</tissue>
    </source>
</reference>
<dbReference type="PANTHER" id="PTHR31003:SF3">
    <property type="entry name" value="HOMEODOMAIN-LIKE SUPERFAMILY PROTEIN-RELATED"/>
    <property type="match status" value="1"/>
</dbReference>
<dbReference type="EMBL" id="JAUIZM010000010">
    <property type="protein sequence ID" value="KAK1358785.1"/>
    <property type="molecule type" value="Genomic_DNA"/>
</dbReference>
<feature type="domain" description="HTH myb-type" evidence="7">
    <location>
        <begin position="261"/>
        <end position="321"/>
    </location>
</feature>
<dbReference type="NCBIfam" id="TIGR01557">
    <property type="entry name" value="myb_SHAQKYF"/>
    <property type="match status" value="1"/>
</dbReference>
<keyword evidence="2" id="KW-0805">Transcription regulation</keyword>
<sequence length="394" mass="44090">MVLNTQELNFNIKPSFIPKTISDFLGEVSSIRNVSEKCLKLDAFIKRLEDEMRKIDAFKRELPISMLLISDAIVALKEELNQCKRRNVEPVFEEFMPLKKSCDEAEKDEKTRMEKESKEKKNWMSSVQLWNNTDDQNKQDADLDSSRKPNSVVEIAKKSDQENDAKMKDVCQSYKGRPEASAFMPFKGYSAIPLAAVRMEAKVEDKDAFPVAGLSLVTPGTSKPRLELGSNVLSSKSSSSIAVSYSSPNVQSKLQTSSSQTSRKQRRCWSPELHRRFVATLEELGGAQVATPKQIRELMQVDGLTNDEVKSHLQKYRLHDRRSPTSKSADSALTLGSALRISGNGESSTKTRSKSTSPEGPLQLTDTTGRTSATIGDSMEDEEAERSKSYSWKN</sequence>
<keyword evidence="3" id="KW-0238">DNA-binding</keyword>
<comment type="caution">
    <text evidence="8">The sequence shown here is derived from an EMBL/GenBank/DDBJ whole genome shotgun (WGS) entry which is preliminary data.</text>
</comment>
<dbReference type="InterPro" id="IPR058673">
    <property type="entry name" value="HHO5-like_N"/>
</dbReference>
<evidence type="ECO:0000256" key="1">
    <source>
        <dbReference type="ARBA" id="ARBA00004123"/>
    </source>
</evidence>
<protein>
    <submittedName>
        <fullName evidence="8">GARP transcription factor</fullName>
    </submittedName>
</protein>
<evidence type="ECO:0000256" key="5">
    <source>
        <dbReference type="ARBA" id="ARBA00023242"/>
    </source>
</evidence>
<evidence type="ECO:0000256" key="3">
    <source>
        <dbReference type="ARBA" id="ARBA00023125"/>
    </source>
</evidence>
<feature type="region of interest" description="Disordered" evidence="6">
    <location>
        <begin position="103"/>
        <end position="164"/>
    </location>
</feature>
<dbReference type="GO" id="GO:0003700">
    <property type="term" value="F:DNA-binding transcription factor activity"/>
    <property type="evidence" value="ECO:0007669"/>
    <property type="project" value="InterPro"/>
</dbReference>
<dbReference type="PANTHER" id="PTHR31003">
    <property type="entry name" value="MYB FAMILY TRANSCRIPTION FACTOR"/>
    <property type="match status" value="1"/>
</dbReference>
<feature type="compositionally biased region" description="Polar residues" evidence="6">
    <location>
        <begin position="123"/>
        <end position="134"/>
    </location>
</feature>
<keyword evidence="5" id="KW-0539">Nucleus</keyword>
<reference evidence="8" key="1">
    <citation type="submission" date="2023-02" db="EMBL/GenBank/DDBJ databases">
        <title>Genome of toxic invasive species Heracleum sosnowskyi carries increased number of genes despite the absence of recent whole-genome duplications.</title>
        <authorList>
            <person name="Schelkunov M."/>
            <person name="Shtratnikova V."/>
            <person name="Makarenko M."/>
            <person name="Klepikova A."/>
            <person name="Omelchenko D."/>
            <person name="Novikova G."/>
            <person name="Obukhova E."/>
            <person name="Bogdanov V."/>
            <person name="Penin A."/>
            <person name="Logacheva M."/>
        </authorList>
    </citation>
    <scope>NUCLEOTIDE SEQUENCE</scope>
    <source>
        <strain evidence="8">Hsosn_3</strain>
        <tissue evidence="8">Leaf</tissue>
    </source>
</reference>
<feature type="region of interest" description="Disordered" evidence="6">
    <location>
        <begin position="244"/>
        <end position="268"/>
    </location>
</feature>
<dbReference type="Pfam" id="PF00249">
    <property type="entry name" value="Myb_DNA-binding"/>
    <property type="match status" value="1"/>
</dbReference>
<comment type="subcellular location">
    <subcellularLocation>
        <location evidence="1">Nucleus</location>
    </subcellularLocation>
</comment>
<evidence type="ECO:0000256" key="4">
    <source>
        <dbReference type="ARBA" id="ARBA00023163"/>
    </source>
</evidence>
<dbReference type="InterPro" id="IPR044787">
    <property type="entry name" value="HHO5-like"/>
</dbReference>
<accession>A0AAD8M1W2</accession>
<feature type="compositionally biased region" description="Basic and acidic residues" evidence="6">
    <location>
        <begin position="135"/>
        <end position="147"/>
    </location>
</feature>
<dbReference type="AlphaFoldDB" id="A0AAD8M1W2"/>
<feature type="compositionally biased region" description="Basic and acidic residues" evidence="6">
    <location>
        <begin position="103"/>
        <end position="122"/>
    </location>
</feature>
<organism evidence="8 9">
    <name type="scientific">Heracleum sosnowskyi</name>
    <dbReference type="NCBI Taxonomy" id="360622"/>
    <lineage>
        <taxon>Eukaryota</taxon>
        <taxon>Viridiplantae</taxon>
        <taxon>Streptophyta</taxon>
        <taxon>Embryophyta</taxon>
        <taxon>Tracheophyta</taxon>
        <taxon>Spermatophyta</taxon>
        <taxon>Magnoliopsida</taxon>
        <taxon>eudicotyledons</taxon>
        <taxon>Gunneridae</taxon>
        <taxon>Pentapetalae</taxon>
        <taxon>asterids</taxon>
        <taxon>campanulids</taxon>
        <taxon>Apiales</taxon>
        <taxon>Apiaceae</taxon>
        <taxon>Apioideae</taxon>
        <taxon>apioid superclade</taxon>
        <taxon>Tordylieae</taxon>
        <taxon>Tordyliinae</taxon>
        <taxon>Heracleum</taxon>
    </lineage>
</organism>
<evidence type="ECO:0000256" key="2">
    <source>
        <dbReference type="ARBA" id="ARBA00023015"/>
    </source>
</evidence>
<dbReference type="InterPro" id="IPR009057">
    <property type="entry name" value="Homeodomain-like_sf"/>
</dbReference>
<dbReference type="Proteomes" id="UP001237642">
    <property type="component" value="Unassembled WGS sequence"/>
</dbReference>
<dbReference type="PROSITE" id="PS51294">
    <property type="entry name" value="HTH_MYB"/>
    <property type="match status" value="1"/>
</dbReference>
<dbReference type="GO" id="GO:0003677">
    <property type="term" value="F:DNA binding"/>
    <property type="evidence" value="ECO:0007669"/>
    <property type="project" value="UniProtKB-KW"/>
</dbReference>
<feature type="compositionally biased region" description="Low complexity" evidence="6">
    <location>
        <begin position="244"/>
        <end position="262"/>
    </location>
</feature>
<evidence type="ECO:0000259" key="7">
    <source>
        <dbReference type="PROSITE" id="PS51294"/>
    </source>
</evidence>
<gene>
    <name evidence="8" type="ORF">POM88_043259</name>
</gene>
<feature type="region of interest" description="Disordered" evidence="6">
    <location>
        <begin position="318"/>
        <end position="394"/>
    </location>
</feature>
<evidence type="ECO:0000313" key="8">
    <source>
        <dbReference type="EMBL" id="KAK1358785.1"/>
    </source>
</evidence>
<dbReference type="Gene3D" id="1.10.10.60">
    <property type="entry name" value="Homeodomain-like"/>
    <property type="match status" value="1"/>
</dbReference>
<dbReference type="InterPro" id="IPR017930">
    <property type="entry name" value="Myb_dom"/>
</dbReference>
<evidence type="ECO:0000256" key="6">
    <source>
        <dbReference type="SAM" id="MobiDB-lite"/>
    </source>
</evidence>
<dbReference type="InterPro" id="IPR001005">
    <property type="entry name" value="SANT/Myb"/>
</dbReference>
<dbReference type="SUPFAM" id="SSF46689">
    <property type="entry name" value="Homeodomain-like"/>
    <property type="match status" value="1"/>
</dbReference>
<dbReference type="InterPro" id="IPR006447">
    <property type="entry name" value="Myb_dom_plants"/>
</dbReference>
<feature type="compositionally biased region" description="Basic and acidic residues" evidence="6">
    <location>
        <begin position="155"/>
        <end position="164"/>
    </location>
</feature>
<dbReference type="GO" id="GO:0005634">
    <property type="term" value="C:nucleus"/>
    <property type="evidence" value="ECO:0007669"/>
    <property type="project" value="UniProtKB-SubCell"/>
</dbReference>
<proteinExistence type="predicted"/>
<name>A0AAD8M1W2_9APIA</name>
<feature type="compositionally biased region" description="Polar residues" evidence="6">
    <location>
        <begin position="364"/>
        <end position="375"/>
    </location>
</feature>